<evidence type="ECO:0000256" key="3">
    <source>
        <dbReference type="ARBA" id="ARBA00022840"/>
    </source>
</evidence>
<dbReference type="InterPro" id="IPR003439">
    <property type="entry name" value="ABC_transporter-like_ATP-bd"/>
</dbReference>
<gene>
    <name evidence="6" type="ordered locus">DP0318</name>
</gene>
<evidence type="ECO:0000313" key="7">
    <source>
        <dbReference type="Proteomes" id="UP000000602"/>
    </source>
</evidence>
<dbReference type="EMBL" id="CR522870">
    <property type="protein sequence ID" value="CAG35047.1"/>
    <property type="molecule type" value="Genomic_DNA"/>
</dbReference>
<evidence type="ECO:0000256" key="4">
    <source>
        <dbReference type="SAM" id="MobiDB-lite"/>
    </source>
</evidence>
<dbReference type="InterPro" id="IPR017871">
    <property type="entry name" value="ABC_transporter-like_CS"/>
</dbReference>
<keyword evidence="2" id="KW-0547">Nucleotide-binding</keyword>
<dbReference type="PROSITE" id="PS50893">
    <property type="entry name" value="ABC_TRANSPORTER_2"/>
    <property type="match status" value="1"/>
</dbReference>
<dbReference type="STRING" id="177439.DP0318"/>
<name>Q6ARH8_DESPS</name>
<dbReference type="InterPro" id="IPR003593">
    <property type="entry name" value="AAA+_ATPase"/>
</dbReference>
<feature type="compositionally biased region" description="Polar residues" evidence="4">
    <location>
        <begin position="1"/>
        <end position="22"/>
    </location>
</feature>
<dbReference type="InterPro" id="IPR027417">
    <property type="entry name" value="P-loop_NTPase"/>
</dbReference>
<dbReference type="eggNOG" id="COG4136">
    <property type="taxonomic scope" value="Bacteria"/>
</dbReference>
<feature type="region of interest" description="Disordered" evidence="4">
    <location>
        <begin position="1"/>
        <end position="25"/>
    </location>
</feature>
<evidence type="ECO:0000313" key="6">
    <source>
        <dbReference type="EMBL" id="CAG35047.1"/>
    </source>
</evidence>
<dbReference type="PANTHER" id="PTHR42781">
    <property type="entry name" value="SPERMIDINE/PUTRESCINE IMPORT ATP-BINDING PROTEIN POTA"/>
    <property type="match status" value="1"/>
</dbReference>
<dbReference type="SMART" id="SM00382">
    <property type="entry name" value="AAA"/>
    <property type="match status" value="1"/>
</dbReference>
<evidence type="ECO:0000256" key="2">
    <source>
        <dbReference type="ARBA" id="ARBA00022741"/>
    </source>
</evidence>
<keyword evidence="3 6" id="KW-0067">ATP-binding</keyword>
<keyword evidence="7" id="KW-1185">Reference proteome</keyword>
<dbReference type="AlphaFoldDB" id="Q6ARH8"/>
<dbReference type="Pfam" id="PF00005">
    <property type="entry name" value="ABC_tran"/>
    <property type="match status" value="1"/>
</dbReference>
<dbReference type="GO" id="GO:0016887">
    <property type="term" value="F:ATP hydrolysis activity"/>
    <property type="evidence" value="ECO:0007669"/>
    <property type="project" value="InterPro"/>
</dbReference>
<accession>Q6ARH8</accession>
<dbReference type="KEGG" id="dps:DP0318"/>
<dbReference type="GO" id="GO:0005524">
    <property type="term" value="F:ATP binding"/>
    <property type="evidence" value="ECO:0007669"/>
    <property type="project" value="UniProtKB-KW"/>
</dbReference>
<protein>
    <submittedName>
        <fullName evidence="6">Probable ABC transporter, ATP-binding protein</fullName>
    </submittedName>
</protein>
<dbReference type="InterPro" id="IPR050093">
    <property type="entry name" value="ABC_SmlMolc_Importer"/>
</dbReference>
<feature type="domain" description="ABC transporter" evidence="5">
    <location>
        <begin position="31"/>
        <end position="236"/>
    </location>
</feature>
<dbReference type="HOGENOM" id="CLU_000604_1_22_7"/>
<sequence length="236" mass="25082">MSIAGSTSSPRGSLRCSRSNSRAKAKEEKMLELKDVQISLQGKALFAPVSAVVARGEILSFMGPSGCGKSTLLSLVSGCLHPVFTFSGEILLDGASLLGLPMERRQVGILFQEVLLFPHMNVGQNLAFALPGSVPGKQRPLQAAQALAGAGLAGFAERSVQTLSGGQKARVSLLRTLLARPRLVLLDEPFSQLDAALRQSFRAFVVEQVEEMDIPALLVTHDSEDVLAAKIVFSQG</sequence>
<dbReference type="PANTHER" id="PTHR42781:SF4">
    <property type="entry name" value="SPERMIDINE_PUTRESCINE IMPORT ATP-BINDING PROTEIN POTA"/>
    <property type="match status" value="1"/>
</dbReference>
<dbReference type="PROSITE" id="PS00211">
    <property type="entry name" value="ABC_TRANSPORTER_1"/>
    <property type="match status" value="1"/>
</dbReference>
<dbReference type="Proteomes" id="UP000000602">
    <property type="component" value="Chromosome"/>
</dbReference>
<evidence type="ECO:0000259" key="5">
    <source>
        <dbReference type="PROSITE" id="PS50893"/>
    </source>
</evidence>
<dbReference type="Gene3D" id="3.40.50.300">
    <property type="entry name" value="P-loop containing nucleotide triphosphate hydrolases"/>
    <property type="match status" value="1"/>
</dbReference>
<evidence type="ECO:0000256" key="1">
    <source>
        <dbReference type="ARBA" id="ARBA00022448"/>
    </source>
</evidence>
<reference evidence="7" key="1">
    <citation type="journal article" date="2004" name="Environ. Microbiol.">
        <title>The genome of Desulfotalea psychrophila, a sulfate-reducing bacterium from permanently cold Arctic sediments.</title>
        <authorList>
            <person name="Rabus R."/>
            <person name="Ruepp A."/>
            <person name="Frickey T."/>
            <person name="Rattei T."/>
            <person name="Fartmann B."/>
            <person name="Stark M."/>
            <person name="Bauer M."/>
            <person name="Zibat A."/>
            <person name="Lombardot T."/>
            <person name="Becker I."/>
            <person name="Amann J."/>
            <person name="Gellner K."/>
            <person name="Teeling H."/>
            <person name="Leuschner W.D."/>
            <person name="Gloeckner F.-O."/>
            <person name="Lupas A.N."/>
            <person name="Amann R."/>
            <person name="Klenk H.-P."/>
        </authorList>
    </citation>
    <scope>NUCLEOTIDE SEQUENCE [LARGE SCALE GENOMIC DNA]</scope>
    <source>
        <strain evidence="7">DSM 12343 / LSv54</strain>
    </source>
</reference>
<keyword evidence="1" id="KW-0813">Transport</keyword>
<proteinExistence type="predicted"/>
<organism evidence="6 7">
    <name type="scientific">Desulfotalea psychrophila (strain LSv54 / DSM 12343)</name>
    <dbReference type="NCBI Taxonomy" id="177439"/>
    <lineage>
        <taxon>Bacteria</taxon>
        <taxon>Pseudomonadati</taxon>
        <taxon>Thermodesulfobacteriota</taxon>
        <taxon>Desulfobulbia</taxon>
        <taxon>Desulfobulbales</taxon>
        <taxon>Desulfocapsaceae</taxon>
        <taxon>Desulfotalea</taxon>
    </lineage>
</organism>
<dbReference type="SUPFAM" id="SSF52540">
    <property type="entry name" value="P-loop containing nucleoside triphosphate hydrolases"/>
    <property type="match status" value="1"/>
</dbReference>